<gene>
    <name evidence="6" type="ORF">B1202_01100</name>
</gene>
<dbReference type="InterPro" id="IPR005119">
    <property type="entry name" value="LysR_subst-bd"/>
</dbReference>
<dbReference type="InterPro" id="IPR058163">
    <property type="entry name" value="LysR-type_TF_proteobact-type"/>
</dbReference>
<proteinExistence type="inferred from homology"/>
<sequence length="307" mass="34373">MLTEDFDLFTRMAALGSISQAAKEANLSVSVASSRLHRLEQSLGLRLFHRTTRQLHLTQEGAVLLQQGFPLLEQFNSLLSQFQPEPQQLSGILKITCSEVFGNRILGPVFAAFAKLHPTLTLDIEQTDQNLDLVSAGIDVAIRIGQLEDSSLIAKPLSLNRRILCASPNYIEQHGEPRSLEELSMHQCILQKYPKGVSQYWTFSQDQHSIKIPVSGQFHINSGEGVRQAALAGLGISNHSIWHVEEDLKSGRLVQVLPAIPVQSTAIYVVIPHRHFVPPKVQAFMQHLDDFFQHQYAWYVSPNLSKN</sequence>
<evidence type="ECO:0000256" key="1">
    <source>
        <dbReference type="ARBA" id="ARBA00009437"/>
    </source>
</evidence>
<dbReference type="GO" id="GO:0006351">
    <property type="term" value="P:DNA-templated transcription"/>
    <property type="evidence" value="ECO:0007669"/>
    <property type="project" value="TreeGrafter"/>
</dbReference>
<dbReference type="InterPro" id="IPR036388">
    <property type="entry name" value="WH-like_DNA-bd_sf"/>
</dbReference>
<comment type="similarity">
    <text evidence="1">Belongs to the LysR transcriptional regulatory family.</text>
</comment>
<feature type="domain" description="HTH lysR-type" evidence="5">
    <location>
        <begin position="1"/>
        <end position="58"/>
    </location>
</feature>
<evidence type="ECO:0000313" key="6">
    <source>
        <dbReference type="EMBL" id="OOV85279.1"/>
    </source>
</evidence>
<dbReference type="GO" id="GO:0003700">
    <property type="term" value="F:DNA-binding transcription factor activity"/>
    <property type="evidence" value="ECO:0007669"/>
    <property type="project" value="InterPro"/>
</dbReference>
<dbReference type="Gene3D" id="1.10.10.10">
    <property type="entry name" value="Winged helix-like DNA-binding domain superfamily/Winged helix DNA-binding domain"/>
    <property type="match status" value="1"/>
</dbReference>
<keyword evidence="3" id="KW-0238">DNA-binding</keyword>
<accession>A0A1T1H5X8</accession>
<name>A0A1T1H5X8_9GAMM</name>
<keyword evidence="2" id="KW-0805">Transcription regulation</keyword>
<dbReference type="Gene3D" id="3.40.190.290">
    <property type="match status" value="1"/>
</dbReference>
<dbReference type="InterPro" id="IPR000847">
    <property type="entry name" value="LysR_HTH_N"/>
</dbReference>
<dbReference type="EMBL" id="MVKX01000001">
    <property type="protein sequence ID" value="OOV85279.1"/>
    <property type="molecule type" value="Genomic_DNA"/>
</dbReference>
<keyword evidence="7" id="KW-1185">Reference proteome</keyword>
<dbReference type="InterPro" id="IPR036390">
    <property type="entry name" value="WH_DNA-bd_sf"/>
</dbReference>
<dbReference type="SUPFAM" id="SSF46785">
    <property type="entry name" value="Winged helix' DNA-binding domain"/>
    <property type="match status" value="1"/>
</dbReference>
<evidence type="ECO:0000313" key="7">
    <source>
        <dbReference type="Proteomes" id="UP000191160"/>
    </source>
</evidence>
<dbReference type="GO" id="GO:0043565">
    <property type="term" value="F:sequence-specific DNA binding"/>
    <property type="evidence" value="ECO:0007669"/>
    <property type="project" value="TreeGrafter"/>
</dbReference>
<dbReference type="SUPFAM" id="SSF53850">
    <property type="entry name" value="Periplasmic binding protein-like II"/>
    <property type="match status" value="1"/>
</dbReference>
<dbReference type="Pfam" id="PF03466">
    <property type="entry name" value="LysR_substrate"/>
    <property type="match status" value="1"/>
</dbReference>
<dbReference type="PANTHER" id="PTHR30537:SF5">
    <property type="entry name" value="HTH-TYPE TRANSCRIPTIONAL ACTIVATOR TTDR-RELATED"/>
    <property type="match status" value="1"/>
</dbReference>
<dbReference type="AlphaFoldDB" id="A0A1T1H5X8"/>
<dbReference type="FunFam" id="3.40.190.290:FF:000001">
    <property type="entry name" value="Transcriptional regulator, LysR family"/>
    <property type="match status" value="1"/>
</dbReference>
<organism evidence="6 7">
    <name type="scientific">Acinetobacter amyesii</name>
    <dbReference type="NCBI Taxonomy" id="2942470"/>
    <lineage>
        <taxon>Bacteria</taxon>
        <taxon>Pseudomonadati</taxon>
        <taxon>Pseudomonadota</taxon>
        <taxon>Gammaproteobacteria</taxon>
        <taxon>Moraxellales</taxon>
        <taxon>Moraxellaceae</taxon>
        <taxon>Acinetobacter</taxon>
    </lineage>
</organism>
<dbReference type="Proteomes" id="UP000191160">
    <property type="component" value="Unassembled WGS sequence"/>
</dbReference>
<dbReference type="PROSITE" id="PS50931">
    <property type="entry name" value="HTH_LYSR"/>
    <property type="match status" value="1"/>
</dbReference>
<dbReference type="PANTHER" id="PTHR30537">
    <property type="entry name" value="HTH-TYPE TRANSCRIPTIONAL REGULATOR"/>
    <property type="match status" value="1"/>
</dbReference>
<evidence type="ECO:0000256" key="4">
    <source>
        <dbReference type="ARBA" id="ARBA00023163"/>
    </source>
</evidence>
<evidence type="ECO:0000256" key="3">
    <source>
        <dbReference type="ARBA" id="ARBA00023125"/>
    </source>
</evidence>
<evidence type="ECO:0000256" key="2">
    <source>
        <dbReference type="ARBA" id="ARBA00023015"/>
    </source>
</evidence>
<dbReference type="CDD" id="cd08422">
    <property type="entry name" value="PBP2_CrgA_like"/>
    <property type="match status" value="1"/>
</dbReference>
<dbReference type="Pfam" id="PF00126">
    <property type="entry name" value="HTH_1"/>
    <property type="match status" value="1"/>
</dbReference>
<dbReference type="RefSeq" id="WP_078188684.1">
    <property type="nucleotide sequence ID" value="NZ_JAMCOZ010000010.1"/>
</dbReference>
<keyword evidence="4" id="KW-0804">Transcription</keyword>
<evidence type="ECO:0000259" key="5">
    <source>
        <dbReference type="PROSITE" id="PS50931"/>
    </source>
</evidence>
<comment type="caution">
    <text evidence="6">The sequence shown here is derived from an EMBL/GenBank/DDBJ whole genome shotgun (WGS) entry which is preliminary data.</text>
</comment>
<reference evidence="6 7" key="1">
    <citation type="submission" date="2017-02" db="EMBL/GenBank/DDBJ databases">
        <title>Acinetobacter sp. ANC 4945, whole genome shotgun sequencing project.</title>
        <authorList>
            <person name="Radolfova-Krizova L."/>
            <person name="Al Atrouni A."/>
            <person name="Nemec A."/>
        </authorList>
    </citation>
    <scope>NUCLEOTIDE SEQUENCE [LARGE SCALE GENOMIC DNA]</scope>
    <source>
        <strain evidence="6 7">ANC 4945</strain>
    </source>
</reference>
<protein>
    <submittedName>
        <fullName evidence="6">LysR family transcriptional regulator</fullName>
    </submittedName>
</protein>